<proteinExistence type="predicted"/>
<organism evidence="2 3">
    <name type="scientific">Fluctibacter halophilus</name>
    <dbReference type="NCBI Taxonomy" id="226011"/>
    <lineage>
        <taxon>Bacteria</taxon>
        <taxon>Pseudomonadati</taxon>
        <taxon>Pseudomonadota</taxon>
        <taxon>Gammaproteobacteria</taxon>
        <taxon>Alteromonadales</taxon>
        <taxon>Alteromonadaceae</taxon>
        <taxon>Fluctibacter</taxon>
    </lineage>
</organism>
<keyword evidence="3" id="KW-1185">Reference proteome</keyword>
<gene>
    <name evidence="2" type="ORF">LJ739_05515</name>
</gene>
<name>A0ABS8G5L1_9ALTE</name>
<feature type="chain" id="PRO_5046387440" evidence="1">
    <location>
        <begin position="24"/>
        <end position="187"/>
    </location>
</feature>
<reference evidence="2 3" key="1">
    <citation type="submission" date="2021-10" db="EMBL/GenBank/DDBJ databases">
        <title>Draft genome of Aestuariibacter halophilus JC2043.</title>
        <authorList>
            <person name="Emsley S.A."/>
            <person name="Pfannmuller K.M."/>
            <person name="Ushijima B."/>
            <person name="Saw J.H."/>
            <person name="Videau P."/>
        </authorList>
    </citation>
    <scope>NUCLEOTIDE SEQUENCE [LARGE SCALE GENOMIC DNA]</scope>
    <source>
        <strain evidence="2 3">JC2043</strain>
    </source>
</reference>
<evidence type="ECO:0000313" key="2">
    <source>
        <dbReference type="EMBL" id="MCC2615693.1"/>
    </source>
</evidence>
<keyword evidence="1" id="KW-0732">Signal</keyword>
<sequence length="187" mass="20655">MKTVVAHVMWALLMLLFAAQVHAATDIIAVPDPVREYVSPSGQYRLVIRRNETRASISVFNYQDGVNVSWSSEIAHRFGPRFAFVSDNGQVILVDEWLNRFTDHAVTVFDSSGKVIASYSTDDIAQTLSATRQHVHKTATIGAWIQSQPVFDQSAHAVLFKCADKPLLVDVATGLLSVVTEAEEIAR</sequence>
<feature type="signal peptide" evidence="1">
    <location>
        <begin position="1"/>
        <end position="23"/>
    </location>
</feature>
<protein>
    <submittedName>
        <fullName evidence="2">Uncharacterized protein</fullName>
    </submittedName>
</protein>
<dbReference type="RefSeq" id="WP_229157835.1">
    <property type="nucleotide sequence ID" value="NZ_JAJEWP010000001.1"/>
</dbReference>
<dbReference type="EMBL" id="JAJEWP010000001">
    <property type="protein sequence ID" value="MCC2615693.1"/>
    <property type="molecule type" value="Genomic_DNA"/>
</dbReference>
<accession>A0ABS8G5L1</accession>
<dbReference type="Proteomes" id="UP001520878">
    <property type="component" value="Unassembled WGS sequence"/>
</dbReference>
<evidence type="ECO:0000256" key="1">
    <source>
        <dbReference type="SAM" id="SignalP"/>
    </source>
</evidence>
<evidence type="ECO:0000313" key="3">
    <source>
        <dbReference type="Proteomes" id="UP001520878"/>
    </source>
</evidence>
<comment type="caution">
    <text evidence="2">The sequence shown here is derived from an EMBL/GenBank/DDBJ whole genome shotgun (WGS) entry which is preliminary data.</text>
</comment>